<evidence type="ECO:0000256" key="3">
    <source>
        <dbReference type="SAM" id="MobiDB-lite"/>
    </source>
</evidence>
<comment type="caution">
    <text evidence="4">The sequence shown here is derived from an EMBL/GenBank/DDBJ whole genome shotgun (WGS) entry which is preliminary data.</text>
</comment>
<evidence type="ECO:0008006" key="6">
    <source>
        <dbReference type="Google" id="ProtNLM"/>
    </source>
</evidence>
<dbReference type="GO" id="GO:0000226">
    <property type="term" value="P:microtubule cytoskeleton organization"/>
    <property type="evidence" value="ECO:0007669"/>
    <property type="project" value="TreeGrafter"/>
</dbReference>
<organism evidence="4 5">
    <name type="scientific">Perca fluviatilis</name>
    <name type="common">European perch</name>
    <dbReference type="NCBI Taxonomy" id="8168"/>
    <lineage>
        <taxon>Eukaryota</taxon>
        <taxon>Metazoa</taxon>
        <taxon>Chordata</taxon>
        <taxon>Craniata</taxon>
        <taxon>Vertebrata</taxon>
        <taxon>Euteleostomi</taxon>
        <taxon>Actinopterygii</taxon>
        <taxon>Neopterygii</taxon>
        <taxon>Teleostei</taxon>
        <taxon>Neoteleostei</taxon>
        <taxon>Acanthomorphata</taxon>
        <taxon>Eupercaria</taxon>
        <taxon>Perciformes</taxon>
        <taxon>Percoidei</taxon>
        <taxon>Percidae</taxon>
        <taxon>Percinae</taxon>
        <taxon>Perca</taxon>
    </lineage>
</organism>
<gene>
    <name evidence="4" type="ORF">PFLUV_G00212430</name>
</gene>
<dbReference type="PANTHER" id="PTHR15073">
    <property type="entry name" value="MICROTUBULE-ASSOCIATED PROTEIN"/>
    <property type="match status" value="1"/>
</dbReference>
<dbReference type="InterPro" id="IPR051483">
    <property type="entry name" value="MAP7_domain-containing"/>
</dbReference>
<dbReference type="Proteomes" id="UP000465112">
    <property type="component" value="Unassembled WGS sequence"/>
</dbReference>
<evidence type="ECO:0000256" key="1">
    <source>
        <dbReference type="ARBA" id="ARBA00007525"/>
    </source>
</evidence>
<feature type="compositionally biased region" description="Polar residues" evidence="3">
    <location>
        <begin position="49"/>
        <end position="62"/>
    </location>
</feature>
<evidence type="ECO:0000256" key="2">
    <source>
        <dbReference type="ARBA" id="ARBA00023054"/>
    </source>
</evidence>
<feature type="region of interest" description="Disordered" evidence="3">
    <location>
        <begin position="217"/>
        <end position="243"/>
    </location>
</feature>
<keyword evidence="5" id="KW-1185">Reference proteome</keyword>
<dbReference type="GO" id="GO:0015630">
    <property type="term" value="C:microtubule cytoskeleton"/>
    <property type="evidence" value="ECO:0007669"/>
    <property type="project" value="TreeGrafter"/>
</dbReference>
<feature type="compositionally biased region" description="Polar residues" evidence="3">
    <location>
        <begin position="221"/>
        <end position="233"/>
    </location>
</feature>
<accession>A0A6A5EDW5</accession>
<feature type="compositionally biased region" description="Low complexity" evidence="3">
    <location>
        <begin position="18"/>
        <end position="48"/>
    </location>
</feature>
<evidence type="ECO:0000313" key="4">
    <source>
        <dbReference type="EMBL" id="KAF1376529.1"/>
    </source>
</evidence>
<sequence length="283" mass="32710">MHQTAASYSHYKSEDGRASSATRPSSSGSGQTYTPTLTPTPTPTHTTTSNSPGNNVATKTDSLLFNKIDERQRLARERRVEREKQNAVKEAQWQAREERARQHYEKQLEERRKKMEEQRIKEDKRRAAVEEKRRQKLEEDQVRHEAVMRRTLERSQKTRPKPNRWSWGGALHINTPSTTADADRRSVSTMNLSKHTDPVFTKRLSYSSATLLHSPDRGLQMRTSSTPVISKAQSKPRLHQGKTTQHKNTGVFWELFAVWSHILYVTHYVGKQKDHGLETDEEL</sequence>
<feature type="region of interest" description="Disordered" evidence="3">
    <location>
        <begin position="1"/>
        <end position="62"/>
    </location>
</feature>
<evidence type="ECO:0000313" key="5">
    <source>
        <dbReference type="Proteomes" id="UP000465112"/>
    </source>
</evidence>
<dbReference type="PANTHER" id="PTHR15073:SF1">
    <property type="entry name" value="RETICULOCYTE-BINDING PROTEIN HOMOLOG 2A"/>
    <property type="match status" value="1"/>
</dbReference>
<comment type="similarity">
    <text evidence="1">Belongs to the MAP7 family.</text>
</comment>
<dbReference type="AlphaFoldDB" id="A0A6A5EDW5"/>
<protein>
    <recommendedName>
        <fullName evidence="6">MAP7 domain-containing protein</fullName>
    </recommendedName>
</protein>
<feature type="compositionally biased region" description="Basic and acidic residues" evidence="3">
    <location>
        <begin position="77"/>
        <end position="87"/>
    </location>
</feature>
<feature type="region of interest" description="Disordered" evidence="3">
    <location>
        <begin position="77"/>
        <end position="96"/>
    </location>
</feature>
<reference evidence="4 5" key="1">
    <citation type="submission" date="2019-06" db="EMBL/GenBank/DDBJ databases">
        <title>A chromosome-scale genome assembly of the European perch, Perca fluviatilis.</title>
        <authorList>
            <person name="Roques C."/>
            <person name="Zahm M."/>
            <person name="Cabau C."/>
            <person name="Klopp C."/>
            <person name="Bouchez O."/>
            <person name="Donnadieu C."/>
            <person name="Kuhl H."/>
            <person name="Gislard M."/>
            <person name="Guendouz S."/>
            <person name="Journot L."/>
            <person name="Haffray P."/>
            <person name="Bestin A."/>
            <person name="Morvezen R."/>
            <person name="Feron R."/>
            <person name="Wen M."/>
            <person name="Jouanno E."/>
            <person name="Herpin A."/>
            <person name="Schartl M."/>
            <person name="Postlethwait J."/>
            <person name="Schaerlinger B."/>
            <person name="Chardard D."/>
            <person name="Lecocq T."/>
            <person name="Poncet C."/>
            <person name="Jaffrelo L."/>
            <person name="Lampietro C."/>
            <person name="Guiguen Y."/>
        </authorList>
    </citation>
    <scope>NUCLEOTIDE SEQUENCE [LARGE SCALE GENOMIC DNA]</scope>
    <source>
        <tissue evidence="4">Blood</tissue>
    </source>
</reference>
<proteinExistence type="inferred from homology"/>
<name>A0A6A5EDW5_PERFL</name>
<keyword evidence="2" id="KW-0175">Coiled coil</keyword>
<dbReference type="EMBL" id="VHII01000018">
    <property type="protein sequence ID" value="KAF1376529.1"/>
    <property type="molecule type" value="Genomic_DNA"/>
</dbReference>
<feature type="region of interest" description="Disordered" evidence="3">
    <location>
        <begin position="152"/>
        <end position="184"/>
    </location>
</feature>